<sequence>FWLVTLLMETTVLRETRLAERSQAFAFLAAAIYAAHPVQTEAVTYIFQRHAILVGLLYMLSIALYLHWRQTGKLLWYALCLAAAVLAMKSKANAFTLPVMIVATEFMFFGGFKKSGDFKKRVLPLVPILLTMLIVPLTLASLHSGAEPGQAASVAETIGKYAAPTKENASYLITQFRVIPTYLRLLLLPVGQNLDYDYPEYDTLASAPVVLSLMLLTALGLAGVFCFRAGLKAGIKGKRELLLVSWGVLWFFVTLSIESSFVRIPMVINEYRLYLPSAGIITAAVALAFVVMEGWPSIKKFRPETVVLGLVIVMLLTRYPMKTVATAPTRAQLFDNLYAEVVTWFGKVPTGLQSLYTVKTDRIEFTPKPKDSFFSARTAKAEQPEALQGIHRDDGFVLIL</sequence>
<feature type="non-terminal residue" evidence="4">
    <location>
        <position position="1"/>
    </location>
</feature>
<evidence type="ECO:0000313" key="4">
    <source>
        <dbReference type="EMBL" id="KKK78959.1"/>
    </source>
</evidence>
<dbReference type="GO" id="GO:0000030">
    <property type="term" value="F:mannosyltransferase activity"/>
    <property type="evidence" value="ECO:0007669"/>
    <property type="project" value="TreeGrafter"/>
</dbReference>
<feature type="transmembrane region" description="Helical" evidence="3">
    <location>
        <begin position="124"/>
        <end position="142"/>
    </location>
</feature>
<proteinExistence type="predicted"/>
<dbReference type="PANTHER" id="PTHR44227:SF3">
    <property type="entry name" value="PROTEIN O-MANNOSYL-TRANSFERASE TMTC4"/>
    <property type="match status" value="1"/>
</dbReference>
<comment type="caution">
    <text evidence="4">The sequence shown here is derived from an EMBL/GenBank/DDBJ whole genome shotgun (WGS) entry which is preliminary data.</text>
</comment>
<dbReference type="GO" id="GO:0030968">
    <property type="term" value="P:endoplasmic reticulum unfolded protein response"/>
    <property type="evidence" value="ECO:0007669"/>
    <property type="project" value="TreeGrafter"/>
</dbReference>
<dbReference type="GO" id="GO:0035269">
    <property type="term" value="P:protein O-linked glycosylation via mannose"/>
    <property type="evidence" value="ECO:0007669"/>
    <property type="project" value="TreeGrafter"/>
</dbReference>
<feature type="transmembrane region" description="Helical" evidence="3">
    <location>
        <begin position="209"/>
        <end position="229"/>
    </location>
</feature>
<keyword evidence="3" id="KW-0472">Membrane</keyword>
<evidence type="ECO:0000256" key="3">
    <source>
        <dbReference type="SAM" id="Phobius"/>
    </source>
</evidence>
<accession>A0A0F9AKF8</accession>
<name>A0A0F9AKF8_9ZZZZ</name>
<dbReference type="InterPro" id="IPR052346">
    <property type="entry name" value="O-mannosyl-transferase_TMTC"/>
</dbReference>
<gene>
    <name evidence="4" type="ORF">LCGC14_2838320</name>
</gene>
<protein>
    <recommendedName>
        <fullName evidence="5">Glycosyltransferase RgtA/B/C/D-like domain-containing protein</fullName>
    </recommendedName>
</protein>
<feature type="transmembrane region" description="Helical" evidence="3">
    <location>
        <begin position="50"/>
        <end position="67"/>
    </location>
</feature>
<dbReference type="AlphaFoldDB" id="A0A0F9AKF8"/>
<feature type="transmembrane region" description="Helical" evidence="3">
    <location>
        <begin position="273"/>
        <end position="292"/>
    </location>
</feature>
<evidence type="ECO:0008006" key="5">
    <source>
        <dbReference type="Google" id="ProtNLM"/>
    </source>
</evidence>
<evidence type="ECO:0000256" key="2">
    <source>
        <dbReference type="ARBA" id="ARBA00022803"/>
    </source>
</evidence>
<keyword evidence="2" id="KW-0802">TPR repeat</keyword>
<dbReference type="EMBL" id="LAZR01054251">
    <property type="protein sequence ID" value="KKK78959.1"/>
    <property type="molecule type" value="Genomic_DNA"/>
</dbReference>
<keyword evidence="3" id="KW-1133">Transmembrane helix</keyword>
<keyword evidence="1" id="KW-0677">Repeat</keyword>
<organism evidence="4">
    <name type="scientific">marine sediment metagenome</name>
    <dbReference type="NCBI Taxonomy" id="412755"/>
    <lineage>
        <taxon>unclassified sequences</taxon>
        <taxon>metagenomes</taxon>
        <taxon>ecological metagenomes</taxon>
    </lineage>
</organism>
<feature type="transmembrane region" description="Helical" evidence="3">
    <location>
        <begin position="95"/>
        <end position="112"/>
    </location>
</feature>
<dbReference type="PANTHER" id="PTHR44227">
    <property type="match status" value="1"/>
</dbReference>
<keyword evidence="3" id="KW-0812">Transmembrane</keyword>
<evidence type="ECO:0000256" key="1">
    <source>
        <dbReference type="ARBA" id="ARBA00022737"/>
    </source>
</evidence>
<dbReference type="GO" id="GO:0005783">
    <property type="term" value="C:endoplasmic reticulum"/>
    <property type="evidence" value="ECO:0007669"/>
    <property type="project" value="TreeGrafter"/>
</dbReference>
<reference evidence="4" key="1">
    <citation type="journal article" date="2015" name="Nature">
        <title>Complex archaea that bridge the gap between prokaryotes and eukaryotes.</title>
        <authorList>
            <person name="Spang A."/>
            <person name="Saw J.H."/>
            <person name="Jorgensen S.L."/>
            <person name="Zaremba-Niedzwiedzka K."/>
            <person name="Martijn J."/>
            <person name="Lind A.E."/>
            <person name="van Eijk R."/>
            <person name="Schleper C."/>
            <person name="Guy L."/>
            <person name="Ettema T.J."/>
        </authorList>
    </citation>
    <scope>NUCLEOTIDE SEQUENCE</scope>
</reference>
<feature type="transmembrane region" description="Helical" evidence="3">
    <location>
        <begin position="74"/>
        <end position="89"/>
    </location>
</feature>
<feature type="transmembrane region" description="Helical" evidence="3">
    <location>
        <begin position="241"/>
        <end position="261"/>
    </location>
</feature>
<feature type="non-terminal residue" evidence="4">
    <location>
        <position position="400"/>
    </location>
</feature>